<proteinExistence type="predicted"/>
<evidence type="ECO:0000313" key="2">
    <source>
        <dbReference type="Proteomes" id="UP000661077"/>
    </source>
</evidence>
<accession>A0ABS1X1P9</accession>
<reference evidence="1 2" key="1">
    <citation type="journal article" date="2021" name="Int. J. Syst. Evol. Microbiol.">
        <title>Steroidobacter gossypii sp. nov., isolated from soil of cotton cropping field.</title>
        <authorList>
            <person name="Huang R."/>
            <person name="Yang S."/>
            <person name="Zhen C."/>
            <person name="Liu W."/>
        </authorList>
    </citation>
    <scope>NUCLEOTIDE SEQUENCE [LARGE SCALE GENOMIC DNA]</scope>
    <source>
        <strain evidence="1 2">S1-65</strain>
    </source>
</reference>
<keyword evidence="2" id="KW-1185">Reference proteome</keyword>
<sequence>MAGGALTDAFRGQRRAVPAAVLAEEMNVSLRTIYRRGGALRLSGADRAHAPARATDRA</sequence>
<dbReference type="InterPro" id="IPR036388">
    <property type="entry name" value="WH-like_DNA-bd_sf"/>
</dbReference>
<gene>
    <name evidence="1" type="ORF">JM946_20635</name>
</gene>
<dbReference type="Gene3D" id="1.10.10.10">
    <property type="entry name" value="Winged helix-like DNA-binding domain superfamily/Winged helix DNA-binding domain"/>
    <property type="match status" value="1"/>
</dbReference>
<organism evidence="1 2">
    <name type="scientific">Steroidobacter gossypii</name>
    <dbReference type="NCBI Taxonomy" id="2805490"/>
    <lineage>
        <taxon>Bacteria</taxon>
        <taxon>Pseudomonadati</taxon>
        <taxon>Pseudomonadota</taxon>
        <taxon>Gammaproteobacteria</taxon>
        <taxon>Steroidobacterales</taxon>
        <taxon>Steroidobacteraceae</taxon>
        <taxon>Steroidobacter</taxon>
    </lineage>
</organism>
<dbReference type="EMBL" id="JAEVLS010000005">
    <property type="protein sequence ID" value="MBM0107149.1"/>
    <property type="molecule type" value="Genomic_DNA"/>
</dbReference>
<evidence type="ECO:0000313" key="1">
    <source>
        <dbReference type="EMBL" id="MBM0107149.1"/>
    </source>
</evidence>
<dbReference type="Proteomes" id="UP000661077">
    <property type="component" value="Unassembled WGS sequence"/>
</dbReference>
<protein>
    <submittedName>
        <fullName evidence="1">HTH domain-containing protein</fullName>
    </submittedName>
</protein>
<name>A0ABS1X1P9_9GAMM</name>
<comment type="caution">
    <text evidence="1">The sequence shown here is derived from an EMBL/GenBank/DDBJ whole genome shotgun (WGS) entry which is preliminary data.</text>
</comment>